<accession>X0XMW5</accession>
<comment type="caution">
    <text evidence="1">The sequence shown here is derived from an EMBL/GenBank/DDBJ whole genome shotgun (WGS) entry which is preliminary data.</text>
</comment>
<sequence length="83" mass="9537">MKTVLLKNGFLVTPQRLMRSDIVLRNGRDPALRESRIEFVSDKADFDEVVDITGKYVVPGFVDIHFHGYNLFEFTTGLYDPKS</sequence>
<dbReference type="EMBL" id="BARS01052666">
    <property type="protein sequence ID" value="GAG44525.1"/>
    <property type="molecule type" value="Genomic_DNA"/>
</dbReference>
<evidence type="ECO:0008006" key="2">
    <source>
        <dbReference type="Google" id="ProtNLM"/>
    </source>
</evidence>
<dbReference type="AlphaFoldDB" id="X0XMW5"/>
<name>X0XMW5_9ZZZZ</name>
<proteinExistence type="predicted"/>
<evidence type="ECO:0000313" key="1">
    <source>
        <dbReference type="EMBL" id="GAG44525.1"/>
    </source>
</evidence>
<reference evidence="1" key="1">
    <citation type="journal article" date="2014" name="Front. Microbiol.">
        <title>High frequency of phylogenetically diverse reductive dehalogenase-homologous genes in deep subseafloor sedimentary metagenomes.</title>
        <authorList>
            <person name="Kawai M."/>
            <person name="Futagami T."/>
            <person name="Toyoda A."/>
            <person name="Takaki Y."/>
            <person name="Nishi S."/>
            <person name="Hori S."/>
            <person name="Arai W."/>
            <person name="Tsubouchi T."/>
            <person name="Morono Y."/>
            <person name="Uchiyama I."/>
            <person name="Ito T."/>
            <person name="Fujiyama A."/>
            <person name="Inagaki F."/>
            <person name="Takami H."/>
        </authorList>
    </citation>
    <scope>NUCLEOTIDE SEQUENCE</scope>
    <source>
        <strain evidence="1">Expedition CK06-06</strain>
    </source>
</reference>
<dbReference type="Gene3D" id="3.20.20.140">
    <property type="entry name" value="Metal-dependent hydrolases"/>
    <property type="match status" value="1"/>
</dbReference>
<protein>
    <recommendedName>
        <fullName evidence="2">Amidohydrolase-related domain-containing protein</fullName>
    </recommendedName>
</protein>
<gene>
    <name evidence="1" type="ORF">S01H1_78272</name>
</gene>
<organism evidence="1">
    <name type="scientific">marine sediment metagenome</name>
    <dbReference type="NCBI Taxonomy" id="412755"/>
    <lineage>
        <taxon>unclassified sequences</taxon>
        <taxon>metagenomes</taxon>
        <taxon>ecological metagenomes</taxon>
    </lineage>
</organism>
<dbReference type="InterPro" id="IPR011059">
    <property type="entry name" value="Metal-dep_hydrolase_composite"/>
</dbReference>
<dbReference type="SUPFAM" id="SSF51338">
    <property type="entry name" value="Composite domain of metallo-dependent hydrolases"/>
    <property type="match status" value="1"/>
</dbReference>
<dbReference type="GO" id="GO:0016810">
    <property type="term" value="F:hydrolase activity, acting on carbon-nitrogen (but not peptide) bonds"/>
    <property type="evidence" value="ECO:0007669"/>
    <property type="project" value="InterPro"/>
</dbReference>
<feature type="non-terminal residue" evidence="1">
    <location>
        <position position="83"/>
    </location>
</feature>